<name>A0AAU7Y1A1_9PSED</name>
<sequence length="467" mass="48392">MAAIEIDKLGIGVGFSLGLARITNSVKQELSITDNSLTQNITNLYSYVDTLNEVQETAAKASDSLLSVASGIGGFVSTIAGYIGSALESLDGLKSGQDSLGVVSESDVTEAQRYEMAMGGLDKMLEAVKVRVALGIAPQLSYLAEGFLSLLDANKELIAAGLTRTMEIVGEGLDALVNFGRAVDAVVQSTVGWEATLMMLGAALAWVGQATILAFAANPVTWIVAALIGLIALVDDFMTYLDGGQSALGEFWAPFKTGLEGINETLAAFKEVFAAFWAENGETVTAFGNDLFTIIGASVMQLVAIFQMFFAAINGDFEGVKAAFSNWFEALKAQFEIIGGWISKAASYIGMGGEEEGEAGATPQPGPGRAMSGPGTGGLSALMANGPGLVAGASQLSAGVQGAQSQAAAGVGVLAMPAQPVSNSYSQTVTVSVAGDNPREIGREVAEQVARNQQRLTTHNNSSEIRQ</sequence>
<keyword evidence="2" id="KW-0812">Transmembrane</keyword>
<dbReference type="RefSeq" id="WP_350446726.1">
    <property type="nucleotide sequence ID" value="NZ_CP158373.1"/>
</dbReference>
<feature type="transmembrane region" description="Helical" evidence="2">
    <location>
        <begin position="215"/>
        <end position="234"/>
    </location>
</feature>
<accession>A0AAU7Y1A1</accession>
<gene>
    <name evidence="3" type="ORF">ABS648_21960</name>
</gene>
<feature type="transmembrane region" description="Helical" evidence="2">
    <location>
        <begin position="191"/>
        <end position="208"/>
    </location>
</feature>
<reference evidence="3" key="1">
    <citation type="submission" date="2023-08" db="EMBL/GenBank/DDBJ databases">
        <title>Increased levels of nutrients transform a symbiont into a lethal pathobiont.</title>
        <authorList>
            <person name="Lachnit T."/>
            <person name="Ulrich L."/>
            <person name="Willmer F.M."/>
            <person name="Hasenbein T."/>
            <person name="Steiner L.X."/>
            <person name="Wolters M."/>
            <person name="Herbst E.M."/>
            <person name="Deines P."/>
        </authorList>
    </citation>
    <scope>NUCLEOTIDE SEQUENCE</scope>
    <source>
        <strain evidence="3">T3</strain>
    </source>
</reference>
<evidence type="ECO:0000256" key="2">
    <source>
        <dbReference type="SAM" id="Phobius"/>
    </source>
</evidence>
<dbReference type="EMBL" id="CP158373">
    <property type="protein sequence ID" value="XBY62597.1"/>
    <property type="molecule type" value="Genomic_DNA"/>
</dbReference>
<feature type="transmembrane region" description="Helical" evidence="2">
    <location>
        <begin position="291"/>
        <end position="313"/>
    </location>
</feature>
<proteinExistence type="predicted"/>
<feature type="region of interest" description="Disordered" evidence="1">
    <location>
        <begin position="355"/>
        <end position="374"/>
    </location>
</feature>
<dbReference type="AlphaFoldDB" id="A0AAU7Y1A1"/>
<keyword evidence="2" id="KW-0472">Membrane</keyword>
<evidence type="ECO:0000313" key="3">
    <source>
        <dbReference type="EMBL" id="XBY62597.1"/>
    </source>
</evidence>
<protein>
    <submittedName>
        <fullName evidence="3">Uncharacterized protein</fullName>
    </submittedName>
</protein>
<keyword evidence="2" id="KW-1133">Transmembrane helix</keyword>
<evidence type="ECO:0000256" key="1">
    <source>
        <dbReference type="SAM" id="MobiDB-lite"/>
    </source>
</evidence>
<organism evidence="3">
    <name type="scientific">Pseudomonas solani</name>
    <dbReference type="NCBI Taxonomy" id="2731552"/>
    <lineage>
        <taxon>Bacteria</taxon>
        <taxon>Pseudomonadati</taxon>
        <taxon>Pseudomonadota</taxon>
        <taxon>Gammaproteobacteria</taxon>
        <taxon>Pseudomonadales</taxon>
        <taxon>Pseudomonadaceae</taxon>
        <taxon>Pseudomonas</taxon>
    </lineage>
</organism>